<feature type="transmembrane region" description="Helical" evidence="1">
    <location>
        <begin position="12"/>
        <end position="34"/>
    </location>
</feature>
<organism evidence="2 3">
    <name type="scientific">Candidatus Desulfolinea nitratireducens</name>
    <dbReference type="NCBI Taxonomy" id="2841698"/>
    <lineage>
        <taxon>Bacteria</taxon>
        <taxon>Bacillati</taxon>
        <taxon>Chloroflexota</taxon>
        <taxon>Anaerolineae</taxon>
        <taxon>Anaerolineales</taxon>
        <taxon>Anaerolineales incertae sedis</taxon>
        <taxon>Candidatus Desulfolinea</taxon>
    </lineage>
</organism>
<feature type="transmembrane region" description="Helical" evidence="1">
    <location>
        <begin position="419"/>
        <end position="440"/>
    </location>
</feature>
<feature type="transmembrane region" description="Helical" evidence="1">
    <location>
        <begin position="308"/>
        <end position="336"/>
    </location>
</feature>
<dbReference type="AlphaFoldDB" id="A0A8J6TI27"/>
<feature type="transmembrane region" description="Helical" evidence="1">
    <location>
        <begin position="180"/>
        <end position="206"/>
    </location>
</feature>
<name>A0A8J6TI27_9CHLR</name>
<feature type="transmembrane region" description="Helical" evidence="1">
    <location>
        <begin position="348"/>
        <end position="368"/>
    </location>
</feature>
<keyword evidence="1" id="KW-0812">Transmembrane</keyword>
<evidence type="ECO:0000313" key="3">
    <source>
        <dbReference type="Proteomes" id="UP000614469"/>
    </source>
</evidence>
<gene>
    <name evidence="2" type="ORF">H8E29_08685</name>
</gene>
<evidence type="ECO:0000313" key="2">
    <source>
        <dbReference type="EMBL" id="MBC8335325.1"/>
    </source>
</evidence>
<feature type="transmembrane region" description="Helical" evidence="1">
    <location>
        <begin position="261"/>
        <end position="288"/>
    </location>
</feature>
<sequence>MFKNWYVDKDIFMALSTKIFVLIVILLTTIAAFYPSIGHDYAYFIPRLGDTFLHYRLNGFSIQWYTPSFAGGLPAYPNPQHMQFSLPQLFTMLTTPWAASLLSIAVYCLVGYFSTFYFLKNILRFHWRASMLGALFFTGNGFYFQHMAVGHLGFQVFPLLSLILVLVFDRSLSKTKASSILALIGALLIYSAGFYPIAIFFLSFGITLPVLYLIDPSIFDWKRVGAITAGGLSLGLLLSASKISAVLSFMRYFPREITDKYLVDLGQAFTGLLLQLLGVMNLLPIFWLTGNNARDLSDFMRLSTGGYYGLWELDISISPVLIVIIFVGIVEAFILIRKKKFPRLSKKQWGAIAVLLFAIWVCIEFIFAKGILFQLLSNLPIVGSLHVNVRYAAAFIFPLILLGSVILNKWAQEWSEKRFLWISDLLSLLTIVFLLLYFFVADEQSRAFDMTTQADFYTRVRQGETFPIQRVQKMKDSEGLVDGVSGLETFDPIFGYYWENFNHELEEGDVKNKSDGYYNLTNPAGLVFPEQNQLYLFERISVDDEKNLIAFIQHFRPDWQRPLYQRVFDIVSIFTCLILIGALGFMEFIRFRKRT</sequence>
<feature type="transmembrane region" description="Helical" evidence="1">
    <location>
        <begin position="567"/>
        <end position="589"/>
    </location>
</feature>
<feature type="transmembrane region" description="Helical" evidence="1">
    <location>
        <begin position="97"/>
        <end position="118"/>
    </location>
</feature>
<protein>
    <submittedName>
        <fullName evidence="2">Uncharacterized protein</fullName>
    </submittedName>
</protein>
<reference evidence="2 3" key="1">
    <citation type="submission" date="2020-08" db="EMBL/GenBank/DDBJ databases">
        <title>Bridging the membrane lipid divide: bacteria of the FCB group superphylum have the potential to synthesize archaeal ether lipids.</title>
        <authorList>
            <person name="Villanueva L."/>
            <person name="Von Meijenfeldt F.A.B."/>
            <person name="Westbye A.B."/>
            <person name="Yadav S."/>
            <person name="Hopmans E.C."/>
            <person name="Dutilh B.E."/>
            <person name="Sinninghe Damste J.S."/>
        </authorList>
    </citation>
    <scope>NUCLEOTIDE SEQUENCE [LARGE SCALE GENOMIC DNA]</scope>
    <source>
        <strain evidence="2">NIOZ-UU36</strain>
    </source>
</reference>
<dbReference type="EMBL" id="JACNJN010000103">
    <property type="protein sequence ID" value="MBC8335325.1"/>
    <property type="molecule type" value="Genomic_DNA"/>
</dbReference>
<keyword evidence="1" id="KW-1133">Transmembrane helix</keyword>
<evidence type="ECO:0000256" key="1">
    <source>
        <dbReference type="SAM" id="Phobius"/>
    </source>
</evidence>
<keyword evidence="1" id="KW-0472">Membrane</keyword>
<feature type="transmembrane region" description="Helical" evidence="1">
    <location>
        <begin position="149"/>
        <end position="168"/>
    </location>
</feature>
<feature type="transmembrane region" description="Helical" evidence="1">
    <location>
        <begin position="125"/>
        <end position="143"/>
    </location>
</feature>
<comment type="caution">
    <text evidence="2">The sequence shown here is derived from an EMBL/GenBank/DDBJ whole genome shotgun (WGS) entry which is preliminary data.</text>
</comment>
<feature type="transmembrane region" description="Helical" evidence="1">
    <location>
        <begin position="388"/>
        <end position="407"/>
    </location>
</feature>
<dbReference type="Proteomes" id="UP000614469">
    <property type="component" value="Unassembled WGS sequence"/>
</dbReference>
<accession>A0A8J6TI27</accession>
<feature type="transmembrane region" description="Helical" evidence="1">
    <location>
        <begin position="226"/>
        <end position="249"/>
    </location>
</feature>
<proteinExistence type="predicted"/>